<dbReference type="AlphaFoldDB" id="L9YIW0"/>
<evidence type="ECO:0000313" key="2">
    <source>
        <dbReference type="Proteomes" id="UP000011613"/>
    </source>
</evidence>
<dbReference type="GeneID" id="14207640"/>
<evidence type="ECO:0000313" key="1">
    <source>
        <dbReference type="EMBL" id="ELY72883.1"/>
    </source>
</evidence>
<dbReference type="RefSeq" id="WP_005576392.1">
    <property type="nucleotide sequence ID" value="NC_019792.1"/>
</dbReference>
<dbReference type="Proteomes" id="UP000011613">
    <property type="component" value="Unassembled WGS sequence"/>
</dbReference>
<protein>
    <submittedName>
        <fullName evidence="1">Uncharacterized protein</fullName>
    </submittedName>
</protein>
<sequence>MTGTMIAFAIVDSAYRGLESPARPIPIRLVIVLLVVVTRLVRGTFGMEGYPNRELLDLVVGTGLVPGTVAVE</sequence>
<comment type="caution">
    <text evidence="1">The sequence shown here is derived from an EMBL/GenBank/DDBJ whole genome shotgun (WGS) entry which is preliminary data.</text>
</comment>
<name>L9YIW0_NATGS</name>
<gene>
    <name evidence="1" type="ORF">C490_02651</name>
</gene>
<reference evidence="1 2" key="1">
    <citation type="journal article" date="2014" name="PLoS Genet.">
        <title>Phylogenetically driven sequencing of extremely halophilic archaea reveals strategies for static and dynamic osmo-response.</title>
        <authorList>
            <person name="Becker E.A."/>
            <person name="Seitzer P.M."/>
            <person name="Tritt A."/>
            <person name="Larsen D."/>
            <person name="Krusor M."/>
            <person name="Yao A.I."/>
            <person name="Wu D."/>
            <person name="Madern D."/>
            <person name="Eisen J.A."/>
            <person name="Darling A.E."/>
            <person name="Facciotti M.T."/>
        </authorList>
    </citation>
    <scope>NUCLEOTIDE SEQUENCE [LARGE SCALE GENOMIC DNA]</scope>
    <source>
        <strain evidence="1 2">SP2</strain>
    </source>
</reference>
<organism evidence="1 2">
    <name type="scientific">Natronobacterium gregoryi (strain ATCC 43098 / DSM 3393 / CCM 3738 / CIP 104747 / IAM 13177 / JCM 8860 / NBRC 102187 / NCIMB 2189 / SP2)</name>
    <dbReference type="NCBI Taxonomy" id="797304"/>
    <lineage>
        <taxon>Archaea</taxon>
        <taxon>Methanobacteriati</taxon>
        <taxon>Methanobacteriota</taxon>
        <taxon>Stenosarchaea group</taxon>
        <taxon>Halobacteria</taxon>
        <taxon>Halobacteriales</taxon>
        <taxon>Natrialbaceae</taxon>
        <taxon>Natronobacterium</taxon>
    </lineage>
</organism>
<proteinExistence type="predicted"/>
<dbReference type="EMBL" id="AOIC01000023">
    <property type="protein sequence ID" value="ELY72883.1"/>
    <property type="molecule type" value="Genomic_DNA"/>
</dbReference>
<accession>L9YIW0</accession>